<dbReference type="AlphaFoldDB" id="A0A367PK48"/>
<dbReference type="PROSITE" id="PS51257">
    <property type="entry name" value="PROKAR_LIPOPROTEIN"/>
    <property type="match status" value="1"/>
</dbReference>
<proteinExistence type="predicted"/>
<comment type="caution">
    <text evidence="1">The sequence shown here is derived from an EMBL/GenBank/DDBJ whole genome shotgun (WGS) entry which is preliminary data.</text>
</comment>
<dbReference type="InterPro" id="IPR021957">
    <property type="entry name" value="DUF3574"/>
</dbReference>
<dbReference type="Pfam" id="PF12098">
    <property type="entry name" value="DUF3574"/>
    <property type="match status" value="1"/>
</dbReference>
<reference evidence="1 2" key="1">
    <citation type="submission" date="2018-04" db="EMBL/GenBank/DDBJ databases">
        <title>Cupriavidus necator CR12 genome sequencing and assembly.</title>
        <authorList>
            <person name="Ben Fekih I."/>
            <person name="Mazhar H.S."/>
            <person name="Bello S.K."/>
            <person name="Rensing C."/>
        </authorList>
    </citation>
    <scope>NUCLEOTIDE SEQUENCE [LARGE SCALE GENOMIC DNA]</scope>
    <source>
        <strain evidence="1 2">CR12</strain>
    </source>
</reference>
<sequence>MQDRLPPPRGFRDAVAVALPLALTFALSGCSVVSGPMCAAGEERAVSELMYFGMAKPDGVVSASEWDAFLQGSVASRFARGFTAWPASGQWRGVNGRVVREASYVLSLVYPADERSEAGARAIVNEYKTRFQQEAVLRVRSQVCVSF</sequence>
<name>A0A367PK48_CUPNE</name>
<evidence type="ECO:0000313" key="1">
    <source>
        <dbReference type="EMBL" id="RCJ07923.1"/>
    </source>
</evidence>
<organism evidence="1 2">
    <name type="scientific">Cupriavidus necator</name>
    <name type="common">Alcaligenes eutrophus</name>
    <name type="synonym">Ralstonia eutropha</name>
    <dbReference type="NCBI Taxonomy" id="106590"/>
    <lineage>
        <taxon>Bacteria</taxon>
        <taxon>Pseudomonadati</taxon>
        <taxon>Pseudomonadota</taxon>
        <taxon>Betaproteobacteria</taxon>
        <taxon>Burkholderiales</taxon>
        <taxon>Burkholderiaceae</taxon>
        <taxon>Cupriavidus</taxon>
    </lineage>
</organism>
<gene>
    <name evidence="1" type="ORF">DDK22_13600</name>
</gene>
<evidence type="ECO:0000313" key="2">
    <source>
        <dbReference type="Proteomes" id="UP000253501"/>
    </source>
</evidence>
<dbReference type="EMBL" id="QDHA01000033">
    <property type="protein sequence ID" value="RCJ07923.1"/>
    <property type="molecule type" value="Genomic_DNA"/>
</dbReference>
<accession>A0A367PK48</accession>
<protein>
    <submittedName>
        <fullName evidence="1">DUF3574 domain-containing protein</fullName>
    </submittedName>
</protein>
<dbReference type="Proteomes" id="UP000253501">
    <property type="component" value="Unassembled WGS sequence"/>
</dbReference>